<dbReference type="Proteomes" id="UP001642501">
    <property type="component" value="Unassembled WGS sequence"/>
</dbReference>
<feature type="region of interest" description="Disordered" evidence="1">
    <location>
        <begin position="173"/>
        <end position="195"/>
    </location>
</feature>
<dbReference type="EMBL" id="CAWUOM010000015">
    <property type="protein sequence ID" value="CAK7265239.1"/>
    <property type="molecule type" value="Genomic_DNA"/>
</dbReference>
<accession>A0ABP0DAJ9</accession>
<keyword evidence="3" id="KW-1185">Reference proteome</keyword>
<name>A0ABP0DAJ9_9PEZI</name>
<evidence type="ECO:0000256" key="1">
    <source>
        <dbReference type="SAM" id="MobiDB-lite"/>
    </source>
</evidence>
<reference evidence="2 3" key="1">
    <citation type="submission" date="2024-01" db="EMBL/GenBank/DDBJ databases">
        <authorList>
            <person name="Allen C."/>
            <person name="Tagirdzhanova G."/>
        </authorList>
    </citation>
    <scope>NUCLEOTIDE SEQUENCE [LARGE SCALE GENOMIC DNA]</scope>
    <source>
        <strain evidence="2 3">CBS 573.63</strain>
    </source>
</reference>
<protein>
    <submittedName>
        <fullName evidence="2">Uncharacterized protein</fullName>
    </submittedName>
</protein>
<comment type="caution">
    <text evidence="2">The sequence shown here is derived from an EMBL/GenBank/DDBJ whole genome shotgun (WGS) entry which is preliminary data.</text>
</comment>
<sequence>MANPTPSFDELFGDGGVGRFVNVRYQDAPAPGETLLSVPSPEDSLKATAEKLCALAAVVEEGKSLAVYTGVKSALPQDLDSATPNVNAKDTSWPSRTVSQDKISEMDLAEIQTCHEAVAAAMDNINRTMQNKLKVPGYKKRVRVPVSNRYLNGMAAIDAAVNVSGAAGAADGRTNQLAESGPTLEAHAANDRGST</sequence>
<evidence type="ECO:0000313" key="3">
    <source>
        <dbReference type="Proteomes" id="UP001642501"/>
    </source>
</evidence>
<gene>
    <name evidence="2" type="ORF">SEPCBS57363_001485</name>
</gene>
<evidence type="ECO:0000313" key="2">
    <source>
        <dbReference type="EMBL" id="CAK7265239.1"/>
    </source>
</evidence>
<proteinExistence type="predicted"/>
<organism evidence="2 3">
    <name type="scientific">Sporothrix epigloea</name>
    <dbReference type="NCBI Taxonomy" id="1892477"/>
    <lineage>
        <taxon>Eukaryota</taxon>
        <taxon>Fungi</taxon>
        <taxon>Dikarya</taxon>
        <taxon>Ascomycota</taxon>
        <taxon>Pezizomycotina</taxon>
        <taxon>Sordariomycetes</taxon>
        <taxon>Sordariomycetidae</taxon>
        <taxon>Ophiostomatales</taxon>
        <taxon>Ophiostomataceae</taxon>
        <taxon>Sporothrix</taxon>
    </lineage>
</organism>